<feature type="chain" id="PRO_5023326803" description="Phosphatidylserine decarboxylase 2 beta chain" evidence="12">
    <location>
        <begin position="1"/>
        <end position="994"/>
    </location>
</feature>
<evidence type="ECO:0000313" key="17">
    <source>
        <dbReference type="Proteomes" id="UP000298138"/>
    </source>
</evidence>
<dbReference type="FunFam" id="2.60.40.150:FF:000295">
    <property type="entry name" value="Phosphatidylserine decarboxylase proenzyme 2"/>
    <property type="match status" value="1"/>
</dbReference>
<dbReference type="GO" id="GO:0005795">
    <property type="term" value="C:Golgi stack"/>
    <property type="evidence" value="ECO:0007669"/>
    <property type="project" value="UniProtKB-UniRule"/>
</dbReference>
<evidence type="ECO:0000256" key="7">
    <source>
        <dbReference type="ARBA" id="ARBA00023145"/>
    </source>
</evidence>
<evidence type="ECO:0000256" key="6">
    <source>
        <dbReference type="ARBA" id="ARBA00023136"/>
    </source>
</evidence>
<evidence type="ECO:0000313" key="16">
    <source>
        <dbReference type="EMBL" id="TGZ81622.1"/>
    </source>
</evidence>
<dbReference type="UniPathway" id="UPA00558">
    <property type="reaction ID" value="UER00616"/>
</dbReference>
<dbReference type="PROSITE" id="PS00018">
    <property type="entry name" value="EF_HAND_1"/>
    <property type="match status" value="1"/>
</dbReference>
<evidence type="ECO:0000256" key="13">
    <source>
        <dbReference type="SAM" id="MobiDB-lite"/>
    </source>
</evidence>
<comment type="function">
    <text evidence="12">Catalyzes the formation of phosphatidylethanolamine (PtdEtn) from phosphatidylserine (PtdSer). Plays a central role in phospholipid metabolism and in the interorganelle trafficking of phosphatidylserine.</text>
</comment>
<feature type="domain" description="C2" evidence="14">
    <location>
        <begin position="19"/>
        <end position="139"/>
    </location>
</feature>
<dbReference type="GO" id="GO:0005509">
    <property type="term" value="F:calcium ion binding"/>
    <property type="evidence" value="ECO:0007669"/>
    <property type="project" value="InterPro"/>
</dbReference>
<dbReference type="Proteomes" id="UP000298138">
    <property type="component" value="Unassembled WGS sequence"/>
</dbReference>
<dbReference type="PANTHER" id="PTHR10067">
    <property type="entry name" value="PHOSPHATIDYLSERINE DECARBOXYLASE"/>
    <property type="match status" value="1"/>
</dbReference>
<reference evidence="16 17" key="1">
    <citation type="submission" date="2019-04" db="EMBL/GenBank/DDBJ databases">
        <title>Comparative genomics and transcriptomics to analyze fruiting body development in filamentous ascomycetes.</title>
        <authorList>
            <consortium name="DOE Joint Genome Institute"/>
            <person name="Lutkenhaus R."/>
            <person name="Traeger S."/>
            <person name="Breuer J."/>
            <person name="Kuo A."/>
            <person name="Lipzen A."/>
            <person name="Pangilinan J."/>
            <person name="Dilworth D."/>
            <person name="Sandor L."/>
            <person name="Poggeler S."/>
            <person name="Barry K."/>
            <person name="Grigoriev I.V."/>
            <person name="Nowrousian M."/>
        </authorList>
    </citation>
    <scope>NUCLEOTIDE SEQUENCE [LARGE SCALE GENOMIC DNA]</scope>
    <source>
        <strain evidence="16 17">CBS 389.68</strain>
    </source>
</reference>
<feature type="active site" description="Charge relay system; for autoendoproteolytic cleavage activity" evidence="12">
    <location>
        <position position="909"/>
    </location>
</feature>
<feature type="chain" id="PRO_5023326802" description="Phosphatidylserine decarboxylase 2 alpha chain" evidence="12">
    <location>
        <begin position="995"/>
        <end position="1064"/>
    </location>
</feature>
<protein>
    <recommendedName>
        <fullName evidence="12">Phosphatidylserine decarboxylase proenzyme 2</fullName>
        <ecNumber evidence="12">4.1.1.65</ecNumber>
    </recommendedName>
    <component>
        <recommendedName>
            <fullName evidence="12">Phosphatidylserine decarboxylase 2 beta chain</fullName>
        </recommendedName>
    </component>
    <component>
        <recommendedName>
            <fullName evidence="12">Phosphatidylserine decarboxylase 2 alpha chain</fullName>
        </recommendedName>
    </component>
</protein>
<dbReference type="PROSITE" id="PS50004">
    <property type="entry name" value="C2"/>
    <property type="match status" value="2"/>
</dbReference>
<dbReference type="EC" id="4.1.1.65" evidence="12"/>
<dbReference type="Pfam" id="PF02666">
    <property type="entry name" value="PS_Dcarbxylase"/>
    <property type="match status" value="1"/>
</dbReference>
<feature type="region of interest" description="Disordered" evidence="13">
    <location>
        <begin position="1035"/>
        <end position="1064"/>
    </location>
</feature>
<feature type="domain" description="C2" evidence="14">
    <location>
        <begin position="250"/>
        <end position="371"/>
    </location>
</feature>
<keyword evidence="6 12" id="KW-0472">Membrane</keyword>
<organism evidence="16 17">
    <name type="scientific">Ascodesmis nigricans</name>
    <dbReference type="NCBI Taxonomy" id="341454"/>
    <lineage>
        <taxon>Eukaryota</taxon>
        <taxon>Fungi</taxon>
        <taxon>Dikarya</taxon>
        <taxon>Ascomycota</taxon>
        <taxon>Pezizomycotina</taxon>
        <taxon>Pezizomycetes</taxon>
        <taxon>Pezizales</taxon>
        <taxon>Ascodesmidaceae</taxon>
        <taxon>Ascodesmis</taxon>
    </lineage>
</organism>
<feature type="active site" description="Charge relay system; for autoendoproteolytic cleavage activity" evidence="12">
    <location>
        <position position="995"/>
    </location>
</feature>
<feature type="region of interest" description="Disordered" evidence="13">
    <location>
        <begin position="386"/>
        <end position="458"/>
    </location>
</feature>
<feature type="compositionally biased region" description="Low complexity" evidence="13">
    <location>
        <begin position="13"/>
        <end position="32"/>
    </location>
</feature>
<dbReference type="FunCoup" id="A0A4S2MY08">
    <property type="interactions" value="147"/>
</dbReference>
<dbReference type="SMART" id="SM00239">
    <property type="entry name" value="C2"/>
    <property type="match status" value="2"/>
</dbReference>
<dbReference type="Gene3D" id="1.10.238.10">
    <property type="entry name" value="EF-hand"/>
    <property type="match status" value="1"/>
</dbReference>
<dbReference type="AlphaFoldDB" id="A0A4S2MY08"/>
<dbReference type="NCBIfam" id="TIGR00163">
    <property type="entry name" value="PS_decarb"/>
    <property type="match status" value="1"/>
</dbReference>
<keyword evidence="8 12" id="KW-0594">Phospholipid biosynthesis</keyword>
<dbReference type="GO" id="GO:0004609">
    <property type="term" value="F:phosphatidylserine decarboxylase activity"/>
    <property type="evidence" value="ECO:0007669"/>
    <property type="project" value="UniProtKB-UniRule"/>
</dbReference>
<dbReference type="InterPro" id="IPR035892">
    <property type="entry name" value="C2_domain_sf"/>
</dbReference>
<keyword evidence="5 12" id="KW-0443">Lipid metabolism</keyword>
<comment type="cofactor">
    <cofactor evidence="12">
        <name>pyruvate</name>
        <dbReference type="ChEBI" id="CHEBI:15361"/>
    </cofactor>
    <text evidence="12">Binds 1 pyruvoyl group covalently per subunit.</text>
</comment>
<keyword evidence="12" id="KW-0967">Endosome</keyword>
<dbReference type="InterPro" id="IPR011992">
    <property type="entry name" value="EF-hand-dom_pair"/>
</dbReference>
<dbReference type="EMBL" id="ML220118">
    <property type="protein sequence ID" value="TGZ81622.1"/>
    <property type="molecule type" value="Genomic_DNA"/>
</dbReference>
<dbReference type="SUPFAM" id="SSF49562">
    <property type="entry name" value="C2 domain (Calcium/lipid-binding domain, CaLB)"/>
    <property type="match status" value="2"/>
</dbReference>
<evidence type="ECO:0000256" key="3">
    <source>
        <dbReference type="ARBA" id="ARBA00022793"/>
    </source>
</evidence>
<proteinExistence type="inferred from homology"/>
<accession>A0A4S2MY08</accession>
<evidence type="ECO:0000259" key="15">
    <source>
        <dbReference type="PROSITE" id="PS50222"/>
    </source>
</evidence>
<dbReference type="InterPro" id="IPR000008">
    <property type="entry name" value="C2_dom"/>
</dbReference>
<evidence type="ECO:0000259" key="14">
    <source>
        <dbReference type="PROSITE" id="PS50004"/>
    </source>
</evidence>
<dbReference type="GO" id="GO:0006646">
    <property type="term" value="P:phosphatidylethanolamine biosynthetic process"/>
    <property type="evidence" value="ECO:0007669"/>
    <property type="project" value="UniProtKB-UniRule"/>
</dbReference>
<feature type="compositionally biased region" description="Polar residues" evidence="13">
    <location>
        <begin position="604"/>
        <end position="620"/>
    </location>
</feature>
<keyword evidence="4" id="KW-0106">Calcium</keyword>
<dbReference type="OrthoDB" id="67700at2759"/>
<dbReference type="STRING" id="341454.A0A4S2MY08"/>
<dbReference type="InterPro" id="IPR033179">
    <property type="entry name" value="PSD_type2_pro"/>
</dbReference>
<keyword evidence="9 12" id="KW-0456">Lyase</keyword>
<feature type="compositionally biased region" description="Basic residues" evidence="13">
    <location>
        <begin position="241"/>
        <end position="254"/>
    </location>
</feature>
<name>A0A4S2MY08_9PEZI</name>
<evidence type="ECO:0000256" key="4">
    <source>
        <dbReference type="ARBA" id="ARBA00022837"/>
    </source>
</evidence>
<gene>
    <name evidence="12" type="primary">PSD2</name>
    <name evidence="16" type="ORF">EX30DRAFT_348439</name>
</gene>
<feature type="modified residue" description="Pyruvic acid (Ser); by autocatalysis" evidence="12">
    <location>
        <position position="995"/>
    </location>
</feature>
<comment type="subcellular location">
    <subcellularLocation>
        <location evidence="12">Golgi apparatus membrane</location>
        <topology evidence="12">Peripheral membrane protein</topology>
        <orientation evidence="12">Cytoplasmic side</orientation>
    </subcellularLocation>
    <subcellularLocation>
        <location evidence="12">Endosome membrane</location>
        <topology evidence="12">Peripheral membrane protein</topology>
        <orientation evidence="12">Cytoplasmic side</orientation>
    </subcellularLocation>
</comment>
<sequence length="1064" mass="118258">MVLLGIPSRLAGRSKNSTPSSSRTVSRSGSPKAMNDSTLVLKTTVVQGRNLAAKDKNGFSDPYIVVAWCDYRFQTEAQPKTLDPTWNDTFDMPLSGARCLNMVFVCWDKDRFGKDYMGEFEVSLDDIEAAVKSGESRWFPLKSGRKKAGTVTGEIQLGFELVDGANPEATSDEIQQKWVQWYSGVMPTPSGSGDDEADPLARAVREGISNDEDEDEDEEEEEESPSPVEEVAGVKPLKPAKEKKGKKGQKKKKIHTYELNRGSDVVGVLFLEVSSITDLPPEKNVTRTGFDMDPFVVVSLGKKVFRTRHIRHNLNPVFDEKMLFQVLRHEQNYAVSFAVVDRDKFSSNDFVAETVFPLQELVTTAPQADPETGLYSFSNGSSENVAAIPPISTSPQSAGAGGKSRFRLPLPRSATGSTLSVPSKGRPELPHRASSKSLKSLKGGDDEEEESGAVSPARSVSDNIEYNLKSFSIPLPLKNKERWEDKHKPELQFKAKYVPYPALRQQFWRHMLREYDSDDSNMISRVELTTMLDSLGSTLHENTIDSFFERYREENGAETLEATELTIDQAVICLEDQLNALSERRGESLQSPLEGKEYQEYDSETTTPLDRSRNPSSLSLATPAPVQQIPPMGAAGEEGVLLPADDLGVDEKAEEHVIQIRECPLCHQPRMNKRSEMDIVTHLATCASQDWRQVDKLVMGGFVTSSQAQRKWYSKVISKISYGGYKLGANSANILVQDRITGQIQEERMSVYVRLGIRLLYKGLKSSTMEEKRIRKLLASLSVKQGKKFDNPASARDIKGFIAFHQLNLDEVKLPLDAFKTFNEFFYRELKPGARPCSAPENPKIIVSPADCRSVVFNKVDDATKIWIKGREFTIARLLGSAYPDDAKRYEKGALGIFRLAPQDYHRFHMPVDGTMGEPKLIKGEYYTVNPMAIRSALDVYGENVRIIVPIDSPVFGRVMVICVGAMMVGSTVITAKPGPVKRVDELGYFQFGGSTLVLLFEQGKMMFDDDLVENSSGALETLVRVGMSIGHAPGQRQVGGRKEGVTKEEVEDARRRIGGSLAQ</sequence>
<evidence type="ECO:0000256" key="10">
    <source>
        <dbReference type="ARBA" id="ARBA00023264"/>
    </source>
</evidence>
<keyword evidence="11 12" id="KW-0670">Pyruvate</keyword>
<comment type="PTM">
    <text evidence="12">Is synthesized initially as an inactive proenzyme. Formation of the active enzyme involves a self-maturation process in which the active site pyruvoyl group is generated from an internal serine residue via an autocatalytic post-translational modification. Two non-identical subunits are generated from the proenzyme in this reaction, and the pyruvate is formed at the N-terminus of the alpha chain, which is derived from the carboxyl end of the proenzyme. The autoendoproteolytic cleavage occurs by a canonical serine protease mechanism, in which the side chain hydroxyl group of the serine supplies its oxygen atom to form the C-terminus of the beta chain, while the remainder of the serine residue undergoes an oxidative deamination to produce ammonia and the pyruvoyl prosthetic group on the alpha chain. During this reaction, the Ser that is part of the protease active site of the proenzyme becomes the pyruvoyl prosthetic group, which constitutes an essential element of the active site of the mature decarboxylase.</text>
</comment>
<evidence type="ECO:0000256" key="12">
    <source>
        <dbReference type="HAMAP-Rule" id="MF_03209"/>
    </source>
</evidence>
<dbReference type="GO" id="GO:0010008">
    <property type="term" value="C:endosome membrane"/>
    <property type="evidence" value="ECO:0007669"/>
    <property type="project" value="UniProtKB-SubCell"/>
</dbReference>
<dbReference type="GO" id="GO:0000139">
    <property type="term" value="C:Golgi membrane"/>
    <property type="evidence" value="ECO:0007669"/>
    <property type="project" value="UniProtKB-SubCell"/>
</dbReference>
<keyword evidence="7 12" id="KW-0865">Zymogen</keyword>
<comment type="similarity">
    <text evidence="12">Belongs to the phosphatidylserine decarboxylase family. PSD-B subfamily. Eukaryotic type II sub-subfamily.</text>
</comment>
<evidence type="ECO:0000256" key="11">
    <source>
        <dbReference type="ARBA" id="ARBA00023317"/>
    </source>
</evidence>
<keyword evidence="3 12" id="KW-0210">Decarboxylase</keyword>
<comment type="catalytic activity">
    <reaction evidence="12">
        <text>a 1,2-diacyl-sn-glycero-3-phospho-L-serine + H(+) = a 1,2-diacyl-sn-glycero-3-phosphoethanolamine + CO2</text>
        <dbReference type="Rhea" id="RHEA:20828"/>
        <dbReference type="ChEBI" id="CHEBI:15378"/>
        <dbReference type="ChEBI" id="CHEBI:16526"/>
        <dbReference type="ChEBI" id="CHEBI:57262"/>
        <dbReference type="ChEBI" id="CHEBI:64612"/>
        <dbReference type="EC" id="4.1.1.65"/>
    </reaction>
</comment>
<feature type="active site" description="Charge relay system; for autoendoproteolytic cleavage activity" evidence="12">
    <location>
        <position position="851"/>
    </location>
</feature>
<evidence type="ECO:0000256" key="1">
    <source>
        <dbReference type="ARBA" id="ARBA00005189"/>
    </source>
</evidence>
<evidence type="ECO:0000256" key="8">
    <source>
        <dbReference type="ARBA" id="ARBA00023209"/>
    </source>
</evidence>
<dbReference type="PROSITE" id="PS50222">
    <property type="entry name" value="EF_HAND_2"/>
    <property type="match status" value="1"/>
</dbReference>
<comment type="subunit">
    <text evidence="12">Heterodimer of a large membrane-associated beta subunit and a small pyruvoyl-containing alpha subunit. Interacts with pstB2. This interaction may be a means to structurally tether the donor membrane (ER) harboring PstB2 to acceptor membranes (Golgi/endosomes) harboring PSD2 during PtdSer transport to the site of PtdEtn synthesis.</text>
</comment>
<feature type="region of interest" description="Disordered" evidence="13">
    <location>
        <begin position="1"/>
        <end position="34"/>
    </location>
</feature>
<comment type="pathway">
    <text evidence="12">Phospholipid metabolism; phosphatidylethanolamine biosynthesis; phosphatidylethanolamine from CDP-diacylglycerol: step 2/2.</text>
</comment>
<feature type="compositionally biased region" description="Basic and acidic residues" evidence="13">
    <location>
        <begin position="1041"/>
        <end position="1056"/>
    </location>
</feature>
<keyword evidence="2 12" id="KW-0444">Lipid biosynthesis</keyword>
<dbReference type="PANTHER" id="PTHR10067:SF17">
    <property type="entry name" value="PHOSPHATIDYLSERINE DECARBOXYLASE PROENZYME 2"/>
    <property type="match status" value="1"/>
</dbReference>
<dbReference type="InParanoid" id="A0A4S2MY08"/>
<comment type="pathway">
    <text evidence="1">Lipid metabolism.</text>
</comment>
<dbReference type="InterPro" id="IPR018247">
    <property type="entry name" value="EF_Hand_1_Ca_BS"/>
</dbReference>
<evidence type="ECO:0000256" key="9">
    <source>
        <dbReference type="ARBA" id="ARBA00023239"/>
    </source>
</evidence>
<dbReference type="InterPro" id="IPR033177">
    <property type="entry name" value="PSD-B"/>
</dbReference>
<dbReference type="InterPro" id="IPR003817">
    <property type="entry name" value="PS_Dcarbxylase"/>
</dbReference>
<dbReference type="Gene3D" id="2.60.40.150">
    <property type="entry name" value="C2 domain"/>
    <property type="match status" value="2"/>
</dbReference>
<keyword evidence="10 12" id="KW-1208">Phospholipid metabolism</keyword>
<evidence type="ECO:0000256" key="5">
    <source>
        <dbReference type="ARBA" id="ARBA00023098"/>
    </source>
</evidence>
<feature type="region of interest" description="Disordered" evidence="13">
    <location>
        <begin position="584"/>
        <end position="622"/>
    </location>
</feature>
<feature type="region of interest" description="Disordered" evidence="13">
    <location>
        <begin position="208"/>
        <end position="254"/>
    </location>
</feature>
<comment type="domain">
    <text evidence="12">The C2 domains have an essential, but non-catalytic function. They may facilitate interactions with other proteins and are required for lipid transport function.</text>
</comment>
<feature type="site" description="Cleavage (non-hydrolytic); by autocatalysis" evidence="12">
    <location>
        <begin position="994"/>
        <end position="995"/>
    </location>
</feature>
<feature type="active site" description="Schiff-base intermediate with substrate; via pyruvic acid; for decarboxylase activity" evidence="12">
    <location>
        <position position="995"/>
    </location>
</feature>
<dbReference type="Pfam" id="PF00168">
    <property type="entry name" value="C2"/>
    <property type="match status" value="2"/>
</dbReference>
<feature type="compositionally biased region" description="Acidic residues" evidence="13">
    <location>
        <begin position="209"/>
        <end position="224"/>
    </location>
</feature>
<dbReference type="CDD" id="cd04039">
    <property type="entry name" value="C2_PSD"/>
    <property type="match status" value="1"/>
</dbReference>
<keyword evidence="17" id="KW-1185">Reference proteome</keyword>
<evidence type="ECO:0000256" key="2">
    <source>
        <dbReference type="ARBA" id="ARBA00022516"/>
    </source>
</evidence>
<feature type="compositionally biased region" description="Low complexity" evidence="13">
    <location>
        <begin position="225"/>
        <end position="237"/>
    </location>
</feature>
<keyword evidence="12" id="KW-0333">Golgi apparatus</keyword>
<dbReference type="InterPro" id="IPR002048">
    <property type="entry name" value="EF_hand_dom"/>
</dbReference>
<dbReference type="HAMAP" id="MF_00663">
    <property type="entry name" value="PS_decarb_PSD_B_type2"/>
    <property type="match status" value="1"/>
</dbReference>
<feature type="domain" description="EF-hand" evidence="15">
    <location>
        <begin position="503"/>
        <end position="538"/>
    </location>
</feature>
<dbReference type="SUPFAM" id="SSF47473">
    <property type="entry name" value="EF-hand"/>
    <property type="match status" value="1"/>
</dbReference>
<dbReference type="GO" id="GO:0016540">
    <property type="term" value="P:protein autoprocessing"/>
    <property type="evidence" value="ECO:0007669"/>
    <property type="project" value="UniProtKB-UniRule"/>
</dbReference>